<keyword evidence="6" id="KW-0597">Phosphoprotein</keyword>
<evidence type="ECO:0000256" key="1">
    <source>
        <dbReference type="ARBA" id="ARBA00004123"/>
    </source>
</evidence>
<evidence type="ECO:0000259" key="13">
    <source>
        <dbReference type="Pfam" id="PF04065"/>
    </source>
</evidence>
<dbReference type="InterPro" id="IPR007282">
    <property type="entry name" value="NOT2/3/5_C"/>
</dbReference>
<keyword evidence="9 10" id="KW-0539">Nucleus</keyword>
<dbReference type="InterPro" id="IPR012270">
    <property type="entry name" value="CCR4-NOT_su3/5"/>
</dbReference>
<feature type="region of interest" description="Disordered" evidence="12">
    <location>
        <begin position="524"/>
        <end position="558"/>
    </location>
</feature>
<feature type="coiled-coil region" evidence="11">
    <location>
        <begin position="125"/>
        <end position="152"/>
    </location>
</feature>
<dbReference type="RefSeq" id="XP_041408416.1">
    <property type="nucleotide sequence ID" value="XM_041552482.1"/>
</dbReference>
<comment type="function">
    <text evidence="10">Acts as component of the CCR4-NOT core complex, which in the nucleus seems to be a general transcription factor, and in the cytoplasm the major mRNA deadenylase involved in mRNA turnover. The NOT protein subcomplex negatively regulates the basal and activated transcription of many genes. Preferentially affects TC-type TATA element-dependent transcription. Could directly or indirectly inhibit component(s) of the general transcription machinery.</text>
</comment>
<evidence type="ECO:0000313" key="15">
    <source>
        <dbReference type="EMBL" id="CAB4256572.1"/>
    </source>
</evidence>
<evidence type="ECO:0000256" key="3">
    <source>
        <dbReference type="ARBA" id="ARBA00007682"/>
    </source>
</evidence>
<comment type="subcellular location">
    <subcellularLocation>
        <location evidence="2 10">Cytoplasm</location>
    </subcellularLocation>
    <subcellularLocation>
        <location evidence="1 10">Nucleus</location>
    </subcellularLocation>
</comment>
<dbReference type="PIRSF" id="PIRSF005290">
    <property type="entry name" value="NOT_su_3_5"/>
    <property type="match status" value="1"/>
</dbReference>
<evidence type="ECO:0000256" key="7">
    <source>
        <dbReference type="ARBA" id="ARBA00023015"/>
    </source>
</evidence>
<keyword evidence="7 10" id="KW-0805">Transcription regulation</keyword>
<dbReference type="GO" id="GO:0006355">
    <property type="term" value="P:regulation of DNA-templated transcription"/>
    <property type="evidence" value="ECO:0007669"/>
    <property type="project" value="InterPro"/>
</dbReference>
<dbReference type="InterPro" id="IPR007207">
    <property type="entry name" value="Not_N"/>
</dbReference>
<dbReference type="Pfam" id="PF04065">
    <property type="entry name" value="Not3"/>
    <property type="match status" value="1"/>
</dbReference>
<dbReference type="InterPro" id="IPR040168">
    <property type="entry name" value="Not2/3/5"/>
</dbReference>
<sequence length="829" mass="93753">MAHRKLQQEVDKVFKKINEGLEIFDTYYERHDACNNNPSQKDKLESDLKREVKKLQRLREQIKSWQGSPEIKDKDSLLNYRKLVEIAMEKYKAVEKASKEKAYSNISLKKSDILDPEEQERQEVSNYLSQQIDELERQYDLLQLDIDKLFALNKKKKSFSILNEEKIENLKVLQIRYRWHQQQMELALRLLANEELDPENVNEIKDDINYYIESNQDDGFIEDESIYDNLDLNSNEAIAHEVSQSFALRNEENLNNIGNTMNNDDNTTNNNDNTNISLSMSQDIDSSKLSKKELRRLERDAKKAAKLAAKNAAAQSLSEGPTISIKADPTPRGGSPKREMSIEPNQQSSPLPIKSTAPIISSSKNETTSTPINSSKVNETPQTPTPNRVSPNTITFKPVTVPARPAGELKWSDAAAMNMDLEKKSLPDGTTITPANEGKLFSNNSTPTLNTPSLASLSDKSKTNTFETLNQPQSMTSVTAAAVLAAGAAAVNQNNQQFHRNLTHSNPTNLNNSANNTIQQVPIDGISTSDNKEHEVVSNEPTSLEESSKQDESEDYEQDLDLPLTPSMAYSDLENYDIDLSKNILSLTDGQKLIKENSRGALKSNYENAFDTLGLPNGIKEFIMGYEIYNNNLSPNDGKLGGYRRSVDLCCMDRLYDAPSGVNPPNPLDAFRSTNQWDVIRCGIDTTQNDLSFNKITEHFKGLEMFTLFYNYYFAVTPLERKIAKTVLRQRGWKISIGQTMWFSRDGETKFSNEKFEIGDFKIFKLDTWTVIEKVNFKLEYSTLPIEELWDLEDPQNVAANTSMGVNNDADTDLSHGHQLLQQLKLGKV</sequence>
<dbReference type="GO" id="GO:0000932">
    <property type="term" value="C:P-body"/>
    <property type="evidence" value="ECO:0007669"/>
    <property type="project" value="UniProtKB-UniRule"/>
</dbReference>
<dbReference type="Proteomes" id="UP000644660">
    <property type="component" value="Unassembled WGS sequence"/>
</dbReference>
<feature type="compositionally biased region" description="Polar residues" evidence="12">
    <location>
        <begin position="441"/>
        <end position="458"/>
    </location>
</feature>
<dbReference type="EMBL" id="CAEFZW010000010">
    <property type="protein sequence ID" value="CAB4256572.1"/>
    <property type="molecule type" value="Genomic_DNA"/>
</dbReference>
<feature type="compositionally biased region" description="Low complexity" evidence="12">
    <location>
        <begin position="257"/>
        <end position="280"/>
    </location>
</feature>
<evidence type="ECO:0000256" key="12">
    <source>
        <dbReference type="SAM" id="MobiDB-lite"/>
    </source>
</evidence>
<evidence type="ECO:0000256" key="5">
    <source>
        <dbReference type="ARBA" id="ARBA00022491"/>
    </source>
</evidence>
<comment type="similarity">
    <text evidence="3 10">Belongs to the CNOT2/3/5 family.</text>
</comment>
<dbReference type="Pfam" id="PF04153">
    <property type="entry name" value="NOT2_3_5_C"/>
    <property type="match status" value="1"/>
</dbReference>
<keyword evidence="11" id="KW-0175">Coiled coil</keyword>
<feature type="domain" description="CCR4-Not complex component Not N-terminal" evidence="13">
    <location>
        <begin position="3"/>
        <end position="232"/>
    </location>
</feature>
<dbReference type="GO" id="GO:0005634">
    <property type="term" value="C:nucleus"/>
    <property type="evidence" value="ECO:0007669"/>
    <property type="project" value="UniProtKB-SubCell"/>
</dbReference>
<protein>
    <recommendedName>
        <fullName evidence="10">General negative regulator of transcription subunit</fullName>
    </recommendedName>
</protein>
<evidence type="ECO:0000256" key="10">
    <source>
        <dbReference type="PIRNR" id="PIRNR005290"/>
    </source>
</evidence>
<keyword evidence="10" id="KW-0010">Activator</keyword>
<feature type="region of interest" description="Disordered" evidence="12">
    <location>
        <begin position="436"/>
        <end position="458"/>
    </location>
</feature>
<gene>
    <name evidence="15" type="ORF">KABA2_10S02244</name>
</gene>
<dbReference type="Gene3D" id="2.30.30.1020">
    <property type="entry name" value="CCR4-NOT complex subunit 2/3/5, C-terminal domain"/>
    <property type="match status" value="1"/>
</dbReference>
<keyword evidence="5 10" id="KW-0678">Repressor</keyword>
<feature type="domain" description="NOT2/NOT3/NOT5 C-terminal" evidence="14">
    <location>
        <begin position="661"/>
        <end position="784"/>
    </location>
</feature>
<proteinExistence type="inferred from homology"/>
<reference evidence="15 16" key="1">
    <citation type="submission" date="2020-05" db="EMBL/GenBank/DDBJ databases">
        <authorList>
            <person name="Casaregola S."/>
            <person name="Devillers H."/>
            <person name="Grondin C."/>
        </authorList>
    </citation>
    <scope>NUCLEOTIDE SEQUENCE [LARGE SCALE GENOMIC DNA]</scope>
    <source>
        <strain evidence="15 16">CLIB 1767</strain>
    </source>
</reference>
<evidence type="ECO:0000256" key="9">
    <source>
        <dbReference type="ARBA" id="ARBA00023242"/>
    </source>
</evidence>
<evidence type="ECO:0000256" key="11">
    <source>
        <dbReference type="SAM" id="Coils"/>
    </source>
</evidence>
<feature type="region of interest" description="Disordered" evidence="12">
    <location>
        <begin position="311"/>
        <end position="395"/>
    </location>
</feature>
<evidence type="ECO:0000313" key="16">
    <source>
        <dbReference type="Proteomes" id="UP000644660"/>
    </source>
</evidence>
<evidence type="ECO:0000256" key="4">
    <source>
        <dbReference type="ARBA" id="ARBA00022490"/>
    </source>
</evidence>
<dbReference type="OrthoDB" id="293823at2759"/>
<name>A0A8H2VJH4_9SACH</name>
<evidence type="ECO:0000256" key="6">
    <source>
        <dbReference type="ARBA" id="ARBA00022553"/>
    </source>
</evidence>
<dbReference type="AlphaFoldDB" id="A0A8H2VJH4"/>
<organism evidence="15 16">
    <name type="scientific">Maudiozyma barnettii</name>
    <dbReference type="NCBI Taxonomy" id="61262"/>
    <lineage>
        <taxon>Eukaryota</taxon>
        <taxon>Fungi</taxon>
        <taxon>Dikarya</taxon>
        <taxon>Ascomycota</taxon>
        <taxon>Saccharomycotina</taxon>
        <taxon>Saccharomycetes</taxon>
        <taxon>Saccharomycetales</taxon>
        <taxon>Saccharomycetaceae</taxon>
        <taxon>Maudiozyma</taxon>
    </lineage>
</organism>
<feature type="region of interest" description="Disordered" evidence="12">
    <location>
        <begin position="257"/>
        <end position="289"/>
    </location>
</feature>
<feature type="coiled-coil region" evidence="11">
    <location>
        <begin position="41"/>
        <end position="68"/>
    </location>
</feature>
<keyword evidence="4 10" id="KW-0963">Cytoplasm</keyword>
<accession>A0A8H2VJH4</accession>
<dbReference type="PANTHER" id="PTHR23326">
    <property type="entry name" value="CCR4 NOT-RELATED"/>
    <property type="match status" value="1"/>
</dbReference>
<feature type="compositionally biased region" description="Polar residues" evidence="12">
    <location>
        <begin position="358"/>
        <end position="395"/>
    </location>
</feature>
<comment type="caution">
    <text evidence="15">The sequence shown here is derived from an EMBL/GenBank/DDBJ whole genome shotgun (WGS) entry which is preliminary data.</text>
</comment>
<keyword evidence="16" id="KW-1185">Reference proteome</keyword>
<evidence type="ECO:0000256" key="2">
    <source>
        <dbReference type="ARBA" id="ARBA00004496"/>
    </source>
</evidence>
<dbReference type="GeneID" id="64859657"/>
<evidence type="ECO:0000259" key="14">
    <source>
        <dbReference type="Pfam" id="PF04153"/>
    </source>
</evidence>
<dbReference type="InterPro" id="IPR038635">
    <property type="entry name" value="CCR4-NOT_su2/3/5_C_sf"/>
</dbReference>
<dbReference type="GO" id="GO:0000289">
    <property type="term" value="P:nuclear-transcribed mRNA poly(A) tail shortening"/>
    <property type="evidence" value="ECO:0007669"/>
    <property type="project" value="UniProtKB-ARBA"/>
</dbReference>
<keyword evidence="8 10" id="KW-0804">Transcription</keyword>
<evidence type="ECO:0000256" key="8">
    <source>
        <dbReference type="ARBA" id="ARBA00023163"/>
    </source>
</evidence>
<dbReference type="GO" id="GO:0030015">
    <property type="term" value="C:CCR4-NOT core complex"/>
    <property type="evidence" value="ECO:0007669"/>
    <property type="project" value="UniProtKB-UniRule"/>
</dbReference>